<proteinExistence type="predicted"/>
<dbReference type="Proteomes" id="UP001162164">
    <property type="component" value="Unassembled WGS sequence"/>
</dbReference>
<name>A0ABQ9JB92_9CUCU</name>
<protein>
    <submittedName>
        <fullName evidence="2">Uncharacterized protein</fullName>
    </submittedName>
</protein>
<organism evidence="2 3">
    <name type="scientific">Molorchus minor</name>
    <dbReference type="NCBI Taxonomy" id="1323400"/>
    <lineage>
        <taxon>Eukaryota</taxon>
        <taxon>Metazoa</taxon>
        <taxon>Ecdysozoa</taxon>
        <taxon>Arthropoda</taxon>
        <taxon>Hexapoda</taxon>
        <taxon>Insecta</taxon>
        <taxon>Pterygota</taxon>
        <taxon>Neoptera</taxon>
        <taxon>Endopterygota</taxon>
        <taxon>Coleoptera</taxon>
        <taxon>Polyphaga</taxon>
        <taxon>Cucujiformia</taxon>
        <taxon>Chrysomeloidea</taxon>
        <taxon>Cerambycidae</taxon>
        <taxon>Lamiinae</taxon>
        <taxon>Monochamini</taxon>
        <taxon>Molorchus</taxon>
    </lineage>
</organism>
<sequence>MVDWVRKTGNTKQHSNTNESHMGSQYGDFRPSSIYGNMLLPIVFLFEAPSALLTEPLPSAERAQYFYFLTT</sequence>
<dbReference type="EMBL" id="JAPWTJ010000902">
    <property type="protein sequence ID" value="KAJ8974957.1"/>
    <property type="molecule type" value="Genomic_DNA"/>
</dbReference>
<keyword evidence="3" id="KW-1185">Reference proteome</keyword>
<reference evidence="2" key="1">
    <citation type="journal article" date="2023" name="Insect Mol. Biol.">
        <title>Genome sequencing provides insights into the evolution of gene families encoding plant cell wall-degrading enzymes in longhorned beetles.</title>
        <authorList>
            <person name="Shin N.R."/>
            <person name="Okamura Y."/>
            <person name="Kirsch R."/>
            <person name="Pauchet Y."/>
        </authorList>
    </citation>
    <scope>NUCLEOTIDE SEQUENCE</scope>
    <source>
        <strain evidence="2">MMC_N1</strain>
    </source>
</reference>
<comment type="caution">
    <text evidence="2">The sequence shown here is derived from an EMBL/GenBank/DDBJ whole genome shotgun (WGS) entry which is preliminary data.</text>
</comment>
<accession>A0ABQ9JB92</accession>
<evidence type="ECO:0000313" key="2">
    <source>
        <dbReference type="EMBL" id="KAJ8974957.1"/>
    </source>
</evidence>
<feature type="compositionally biased region" description="Polar residues" evidence="1">
    <location>
        <begin position="8"/>
        <end position="23"/>
    </location>
</feature>
<evidence type="ECO:0000256" key="1">
    <source>
        <dbReference type="SAM" id="MobiDB-lite"/>
    </source>
</evidence>
<feature type="region of interest" description="Disordered" evidence="1">
    <location>
        <begin position="1"/>
        <end position="26"/>
    </location>
</feature>
<evidence type="ECO:0000313" key="3">
    <source>
        <dbReference type="Proteomes" id="UP001162164"/>
    </source>
</evidence>
<gene>
    <name evidence="2" type="ORF">NQ317_016479</name>
</gene>